<keyword evidence="14" id="KW-1185">Reference proteome</keyword>
<evidence type="ECO:0000256" key="5">
    <source>
        <dbReference type="ARBA" id="ARBA00022737"/>
    </source>
</evidence>
<evidence type="ECO:0000313" key="14">
    <source>
        <dbReference type="Proteomes" id="UP000886885"/>
    </source>
</evidence>
<evidence type="ECO:0000256" key="4">
    <source>
        <dbReference type="ARBA" id="ARBA00022664"/>
    </source>
</evidence>
<dbReference type="Proteomes" id="UP000886885">
    <property type="component" value="Chromosome 1D"/>
</dbReference>
<feature type="domain" description="CRM" evidence="12">
    <location>
        <begin position="982"/>
        <end position="1084"/>
    </location>
</feature>
<keyword evidence="8" id="KW-0508">mRNA splicing</keyword>
<dbReference type="OrthoDB" id="551352at2759"/>
<evidence type="ECO:0000256" key="6">
    <source>
        <dbReference type="ARBA" id="ARBA00022884"/>
    </source>
</evidence>
<evidence type="ECO:0000256" key="10">
    <source>
        <dbReference type="PROSITE-ProRule" id="PRU00626"/>
    </source>
</evidence>
<comment type="subcellular location">
    <subcellularLocation>
        <location evidence="1">Plastid</location>
        <location evidence="1">Chloroplast</location>
    </subcellularLocation>
</comment>
<feature type="domain" description="CRM" evidence="12">
    <location>
        <begin position="377"/>
        <end position="480"/>
    </location>
</feature>
<sequence>MLLSLNHISYAFSSPRTHSSSLICPIPKTLIFEYHSSSSNNNPSLKFLVRSSSADNPQTLPHSAIQRIADKLRSLGFTEETETKAPTTAGEIFIPLPNRLPKYRVGQTLDPSWSTPENPVPVPGSGKAISRYHELRREVKREREAKKGEAKVPSLAELSLPNEELRRLRTIGIAEKRKLKVGKAGITEGIVNGIHERWRRSEVVKIVCEDLCRMNMKRTHDLLERKTGGLVVWRVGSKIVLYRGADYKYPYFLAETSSVNETSPDAVQNIEVDDKEDDEEGSVLSAVDGAAPPEPRSSDEIVRPSLVQGVGSPNRVRFQLPGEAQLTEEADQLLDGLGPRFNDWWGYDPLPVDADLLPAVVSGYRRPFRLLPYGVSPTLTNDEMTTLKRLSRPLPCHFALGRNTKHQGLAASIVKLWEKCEIAKIAVKRGVQNTNSELMAQELKVNLAELELLAPPDPWDYCFTVVAFRQKSLDGLFYVDDILRFGAAGMSTVLWLTGGTLLSRDREFIVLYRGKDFLPSAVSSAIEDRRKRGDMDKRWIDCITSNETPEELKDRSWRTTNAKSTDEIDGTNDRKRDLSENKNLRSTDAAIKRTSIKLSMALEKKAKAEKLLSELEKSEMSQQPEIDKEGITEEERYMLRKIGLKMKPFLLMGRRGVFDGTIENMHLHWKYRELVKIICKEKSFQAVQAVARTLEAESGGILVAVEGVSKGYAIILYRGKNYTRPACLRPPTLLSKRQAMKRSLEAQRRESLKLHVLRLTSNIDRLKLQLVKDKEAYNVQCFDESKFQVKDELEEPARTDSELKPDCHSYSTIPADCNAIIETRDEHGVDSTAVNQNDSLGASANHKQLQPAQQSNWTDLYPTFDGNRTGENEPNSSPEFSNEKNVSHLNAKNCVSFNEEMGSSVKSAENQLGESVPIVVEEDNRKPSSVVCLSNRDRLLLRKQALKMKNRPVLAVVWWWRVEIEEKLDLGMAELFKSSKFEQVSWVLGQILVGMFRYLSVGARVAMVPKGRSNIVTGVAKTIKAHFQRHPFAIVNVKGRAKGTSVQEVVSKLEEATGAVLVSQEPSKVILYRGWGAGEPGHKGKENKQNAGEASRAKGRSRHAVSLELMEAIRLECGLQHNRQANRPTSSV</sequence>
<keyword evidence="2" id="KW-0150">Chloroplast</keyword>
<evidence type="ECO:0000259" key="12">
    <source>
        <dbReference type="PROSITE" id="PS51295"/>
    </source>
</evidence>
<feature type="region of interest" description="Disordered" evidence="11">
    <location>
        <begin position="273"/>
        <end position="299"/>
    </location>
</feature>
<keyword evidence="7" id="KW-0809">Transit peptide</keyword>
<evidence type="ECO:0000313" key="13">
    <source>
        <dbReference type="EMBL" id="KAG6790148.1"/>
    </source>
</evidence>
<dbReference type="PANTHER" id="PTHR31846:SF20">
    <property type="entry name" value="CRM-DOMAIN CONTAINING FACTOR CFM2, CHLOROPLASTIC"/>
    <property type="match status" value="1"/>
</dbReference>
<feature type="compositionally biased region" description="Basic and acidic residues" evidence="11">
    <location>
        <begin position="571"/>
        <end position="581"/>
    </location>
</feature>
<comment type="caution">
    <text evidence="13">The sequence shown here is derived from an EMBL/GenBank/DDBJ whole genome shotgun (WGS) entry which is preliminary data.</text>
</comment>
<evidence type="ECO:0000256" key="1">
    <source>
        <dbReference type="ARBA" id="ARBA00004229"/>
    </source>
</evidence>
<dbReference type="GO" id="GO:1990904">
    <property type="term" value="C:ribonucleoprotein complex"/>
    <property type="evidence" value="ECO:0007669"/>
    <property type="project" value="UniProtKB-KW"/>
</dbReference>
<keyword evidence="9" id="KW-0687">Ribonucleoprotein</keyword>
<dbReference type="GO" id="GO:0000373">
    <property type="term" value="P:Group II intron splicing"/>
    <property type="evidence" value="ECO:0007669"/>
    <property type="project" value="UniProtKB-ARBA"/>
</dbReference>
<name>A0A8X8AIW1_POPTO</name>
<accession>A0A8X8AIW1</accession>
<feature type="compositionally biased region" description="Polar residues" evidence="11">
    <location>
        <begin position="844"/>
        <end position="858"/>
    </location>
</feature>
<feature type="domain" description="CRM" evidence="12">
    <location>
        <begin position="629"/>
        <end position="729"/>
    </location>
</feature>
<dbReference type="Pfam" id="PF01985">
    <property type="entry name" value="CRS1_YhbY"/>
    <property type="match status" value="4"/>
</dbReference>
<keyword evidence="3" id="KW-0934">Plastid</keyword>
<feature type="region of interest" description="Disordered" evidence="11">
    <location>
        <begin position="1080"/>
        <end position="1103"/>
    </location>
</feature>
<dbReference type="AlphaFoldDB" id="A0A8X8AIW1"/>
<evidence type="ECO:0000256" key="9">
    <source>
        <dbReference type="ARBA" id="ARBA00023274"/>
    </source>
</evidence>
<evidence type="ECO:0000256" key="2">
    <source>
        <dbReference type="ARBA" id="ARBA00022528"/>
    </source>
</evidence>
<evidence type="ECO:0000256" key="7">
    <source>
        <dbReference type="ARBA" id="ARBA00022946"/>
    </source>
</evidence>
<dbReference type="GO" id="GO:0009507">
    <property type="term" value="C:chloroplast"/>
    <property type="evidence" value="ECO:0007669"/>
    <property type="project" value="UniProtKB-SubCell"/>
</dbReference>
<feature type="region of interest" description="Disordered" evidence="11">
    <location>
        <begin position="551"/>
        <end position="581"/>
    </location>
</feature>
<keyword evidence="5" id="KW-0677">Repeat</keyword>
<dbReference type="PANTHER" id="PTHR31846">
    <property type="entry name" value="CRS1 / YHBY (CRM) DOMAIN-CONTAINING PROTEIN"/>
    <property type="match status" value="1"/>
</dbReference>
<organism evidence="13 14">
    <name type="scientific">Populus tomentosa</name>
    <name type="common">Chinese white poplar</name>
    <dbReference type="NCBI Taxonomy" id="118781"/>
    <lineage>
        <taxon>Eukaryota</taxon>
        <taxon>Viridiplantae</taxon>
        <taxon>Streptophyta</taxon>
        <taxon>Embryophyta</taxon>
        <taxon>Tracheophyta</taxon>
        <taxon>Spermatophyta</taxon>
        <taxon>Magnoliopsida</taxon>
        <taxon>eudicotyledons</taxon>
        <taxon>Gunneridae</taxon>
        <taxon>Pentapetalae</taxon>
        <taxon>rosids</taxon>
        <taxon>fabids</taxon>
        <taxon>Malpighiales</taxon>
        <taxon>Salicaceae</taxon>
        <taxon>Saliceae</taxon>
        <taxon>Populus</taxon>
    </lineage>
</organism>
<evidence type="ECO:0000256" key="11">
    <source>
        <dbReference type="SAM" id="MobiDB-lite"/>
    </source>
</evidence>
<gene>
    <name evidence="13" type="ORF">POTOM_006296</name>
</gene>
<feature type="region of interest" description="Disordered" evidence="11">
    <location>
        <begin position="844"/>
        <end position="885"/>
    </location>
</feature>
<dbReference type="EMBL" id="JAAWWB010000002">
    <property type="protein sequence ID" value="KAG6790148.1"/>
    <property type="molecule type" value="Genomic_DNA"/>
</dbReference>
<proteinExistence type="predicted"/>
<dbReference type="FunFam" id="3.30.110.60:FF:000002">
    <property type="entry name" value="CRS2-associated factor 1, chloroplastic"/>
    <property type="match status" value="1"/>
</dbReference>
<dbReference type="GO" id="GO:0003729">
    <property type="term" value="F:mRNA binding"/>
    <property type="evidence" value="ECO:0007669"/>
    <property type="project" value="InterPro"/>
</dbReference>
<dbReference type="FunFam" id="3.30.110.60:FF:000003">
    <property type="entry name" value="CRM-domain containing factor CFM3B, chloroplastic"/>
    <property type="match status" value="1"/>
</dbReference>
<reference evidence="13" key="1">
    <citation type="journal article" date="2020" name="bioRxiv">
        <title>Hybrid origin of Populus tomentosa Carr. identified through genome sequencing and phylogenomic analysis.</title>
        <authorList>
            <person name="An X."/>
            <person name="Gao K."/>
            <person name="Chen Z."/>
            <person name="Li J."/>
            <person name="Yang X."/>
            <person name="Yang X."/>
            <person name="Zhou J."/>
            <person name="Guo T."/>
            <person name="Zhao T."/>
            <person name="Huang S."/>
            <person name="Miao D."/>
            <person name="Khan W.U."/>
            <person name="Rao P."/>
            <person name="Ye M."/>
            <person name="Lei B."/>
            <person name="Liao W."/>
            <person name="Wang J."/>
            <person name="Ji L."/>
            <person name="Li Y."/>
            <person name="Guo B."/>
            <person name="Mustafa N.S."/>
            <person name="Li S."/>
            <person name="Yun Q."/>
            <person name="Keller S.R."/>
            <person name="Mao J."/>
            <person name="Zhang R."/>
            <person name="Strauss S.H."/>
        </authorList>
    </citation>
    <scope>NUCLEOTIDE SEQUENCE</scope>
    <source>
        <strain evidence="13">GM15</strain>
        <tissue evidence="13">Leaf</tissue>
    </source>
</reference>
<feature type="domain" description="CRM" evidence="12">
    <location>
        <begin position="158"/>
        <end position="254"/>
    </location>
</feature>
<protein>
    <recommendedName>
        <fullName evidence="12">CRM domain-containing protein</fullName>
    </recommendedName>
</protein>
<dbReference type="InterPro" id="IPR001890">
    <property type="entry name" value="RNA-binding_CRM"/>
</dbReference>
<evidence type="ECO:0000256" key="3">
    <source>
        <dbReference type="ARBA" id="ARBA00022640"/>
    </source>
</evidence>
<dbReference type="SMART" id="SM01103">
    <property type="entry name" value="CRS1_YhbY"/>
    <property type="match status" value="4"/>
</dbReference>
<evidence type="ECO:0000256" key="8">
    <source>
        <dbReference type="ARBA" id="ARBA00023187"/>
    </source>
</evidence>
<dbReference type="InterPro" id="IPR045278">
    <property type="entry name" value="CRS1/CFM2/CFM3"/>
</dbReference>
<keyword evidence="4" id="KW-0507">mRNA processing</keyword>
<keyword evidence="6 10" id="KW-0694">RNA-binding</keyword>
<dbReference type="PROSITE" id="PS51295">
    <property type="entry name" value="CRM"/>
    <property type="match status" value="4"/>
</dbReference>
<dbReference type="GO" id="GO:0006397">
    <property type="term" value="P:mRNA processing"/>
    <property type="evidence" value="ECO:0007669"/>
    <property type="project" value="UniProtKB-KW"/>
</dbReference>